<reference evidence="1" key="1">
    <citation type="submission" date="2018-05" db="EMBL/GenBank/DDBJ databases">
        <authorList>
            <person name="Lanie J.A."/>
            <person name="Ng W.-L."/>
            <person name="Kazmierczak K.M."/>
            <person name="Andrzejewski T.M."/>
            <person name="Davidsen T.M."/>
            <person name="Wayne K.J."/>
            <person name="Tettelin H."/>
            <person name="Glass J.I."/>
            <person name="Rusch D."/>
            <person name="Podicherti R."/>
            <person name="Tsui H.-C.T."/>
            <person name="Winkler M.E."/>
        </authorList>
    </citation>
    <scope>NUCLEOTIDE SEQUENCE</scope>
</reference>
<dbReference type="AlphaFoldDB" id="A0A382NQ45"/>
<dbReference type="EMBL" id="UINC01101967">
    <property type="protein sequence ID" value="SVC63216.1"/>
    <property type="molecule type" value="Genomic_DNA"/>
</dbReference>
<protein>
    <submittedName>
        <fullName evidence="1">Uncharacterized protein</fullName>
    </submittedName>
</protein>
<organism evidence="1">
    <name type="scientific">marine metagenome</name>
    <dbReference type="NCBI Taxonomy" id="408172"/>
    <lineage>
        <taxon>unclassified sequences</taxon>
        <taxon>metagenomes</taxon>
        <taxon>ecological metagenomes</taxon>
    </lineage>
</organism>
<sequence length="57" mass="6359">MARNRTDMRNIKDVPILKFEVGLSHRDSVQYLHHAHNIIVSSATGCGKTNLACVLAR</sequence>
<accession>A0A382NQ45</accession>
<gene>
    <name evidence="1" type="ORF">METZ01_LOCUS316070</name>
</gene>
<name>A0A382NQ45_9ZZZZ</name>
<evidence type="ECO:0000313" key="1">
    <source>
        <dbReference type="EMBL" id="SVC63216.1"/>
    </source>
</evidence>
<proteinExistence type="predicted"/>